<dbReference type="RefSeq" id="WP_034790867.1">
    <property type="nucleotide sequence ID" value="NZ_JMPJ01000052.1"/>
</dbReference>
<evidence type="ECO:0000313" key="1">
    <source>
        <dbReference type="EMBL" id="KFC81008.1"/>
    </source>
</evidence>
<keyword evidence="2" id="KW-1185">Reference proteome</keyword>
<gene>
    <name evidence="1" type="ORF">GEAM_1877</name>
</gene>
<organism evidence="1 2">
    <name type="scientific">Ewingella americana (strain ATCC 33852 / DSM 4580 / CCUG 14506 / JCM 5911 / LMG 7869 / NCTC 12157 / CDC 1468-78)</name>
    <dbReference type="NCBI Taxonomy" id="910964"/>
    <lineage>
        <taxon>Bacteria</taxon>
        <taxon>Pseudomonadati</taxon>
        <taxon>Pseudomonadota</taxon>
        <taxon>Gammaproteobacteria</taxon>
        <taxon>Enterobacterales</taxon>
        <taxon>Yersiniaceae</taxon>
        <taxon>Ewingella</taxon>
    </lineage>
</organism>
<dbReference type="GeneID" id="78380224"/>
<dbReference type="AlphaFoldDB" id="A0A085GBB3"/>
<name>A0A085GBB3_EWIA3</name>
<dbReference type="OrthoDB" id="9033273at2"/>
<dbReference type="STRING" id="910964.GEAM_1877"/>
<comment type="caution">
    <text evidence="1">The sequence shown here is derived from an EMBL/GenBank/DDBJ whole genome shotgun (WGS) entry which is preliminary data.</text>
</comment>
<reference evidence="1 2" key="1">
    <citation type="submission" date="2014-05" db="EMBL/GenBank/DDBJ databases">
        <title>ATOL: Assembling a taxonomically balanced genome-scale reconstruction of the evolutionary history of the Enterobacteriaceae.</title>
        <authorList>
            <person name="Plunkett G.III."/>
            <person name="Neeno-Eckwall E.C."/>
            <person name="Glasner J.D."/>
            <person name="Perna N.T."/>
        </authorList>
    </citation>
    <scope>NUCLEOTIDE SEQUENCE [LARGE SCALE GENOMIC DNA]</scope>
    <source>
        <strain evidence="1 2">ATCC 33852</strain>
    </source>
</reference>
<accession>A0A085GBB3</accession>
<dbReference type="eggNOG" id="ENOG5033WJU">
    <property type="taxonomic scope" value="Bacteria"/>
</dbReference>
<proteinExistence type="predicted"/>
<dbReference type="Proteomes" id="UP000028640">
    <property type="component" value="Unassembled WGS sequence"/>
</dbReference>
<protein>
    <submittedName>
        <fullName evidence="1">Uncharacterized protein</fullName>
    </submittedName>
</protein>
<evidence type="ECO:0000313" key="2">
    <source>
        <dbReference type="Proteomes" id="UP000028640"/>
    </source>
</evidence>
<dbReference type="EMBL" id="JMPJ01000052">
    <property type="protein sequence ID" value="KFC81008.1"/>
    <property type="molecule type" value="Genomic_DNA"/>
</dbReference>
<sequence>MIKFKIKFFLWIVLVAITTNCWGAYYNSVEFDDIIVRLDKDKVGYITVHNKTSGIDHSCEISNWDNSMLNGAGEISLTSDHVGVLIASGNKYLEAEDVKNCNGNAISVYSIPYFDQEISTIIDMNFEKKLVLALVVVDAHFRAYQAIVSNFNGRKNIFSGKGFWSDSVKNTDDTFSPGNTLYLGKISPNGRFVAPNDLDCSIDSFPGVWDIAKGKKVFFPSDKDASVIDSKCQELFSGKQSLNELGGKLATIK</sequence>